<dbReference type="GO" id="GO:0000932">
    <property type="term" value="C:P-body"/>
    <property type="evidence" value="ECO:0007669"/>
    <property type="project" value="TreeGrafter"/>
</dbReference>
<dbReference type="SUPFAM" id="SSF50249">
    <property type="entry name" value="Nucleic acid-binding proteins"/>
    <property type="match status" value="1"/>
</dbReference>
<dbReference type="SMART" id="SM00955">
    <property type="entry name" value="RNB"/>
    <property type="match status" value="1"/>
</dbReference>
<evidence type="ECO:0000313" key="3">
    <source>
        <dbReference type="Proteomes" id="UP000093000"/>
    </source>
</evidence>
<protein>
    <submittedName>
        <fullName evidence="2">Exoribonuclease II, mitochondrial</fullName>
    </submittedName>
</protein>
<comment type="caution">
    <text evidence="2">The sequence shown here is derived from an EMBL/GenBank/DDBJ whole genome shotgun (WGS) entry which is preliminary data.</text>
</comment>
<feature type="domain" description="RNB" evidence="1">
    <location>
        <begin position="421"/>
        <end position="788"/>
    </location>
</feature>
<dbReference type="InParanoid" id="A0A1C7N0X0"/>
<dbReference type="FunCoup" id="A0A1C7N0X0">
    <property type="interactions" value="5"/>
</dbReference>
<accession>A0A1C7N0X0</accession>
<evidence type="ECO:0000313" key="2">
    <source>
        <dbReference type="EMBL" id="OBZ82722.1"/>
    </source>
</evidence>
<keyword evidence="3" id="KW-1185">Reference proteome</keyword>
<name>A0A1C7N0X0_9FUNG</name>
<dbReference type="Proteomes" id="UP000093000">
    <property type="component" value="Unassembled WGS sequence"/>
</dbReference>
<dbReference type="InterPro" id="IPR001900">
    <property type="entry name" value="RNase_II/R"/>
</dbReference>
<dbReference type="OrthoDB" id="2285229at2759"/>
<proteinExistence type="predicted"/>
<organism evidence="2 3">
    <name type="scientific">Choanephora cucurbitarum</name>
    <dbReference type="NCBI Taxonomy" id="101091"/>
    <lineage>
        <taxon>Eukaryota</taxon>
        <taxon>Fungi</taxon>
        <taxon>Fungi incertae sedis</taxon>
        <taxon>Mucoromycota</taxon>
        <taxon>Mucoromycotina</taxon>
        <taxon>Mucoromycetes</taxon>
        <taxon>Mucorales</taxon>
        <taxon>Mucorineae</taxon>
        <taxon>Choanephoraceae</taxon>
        <taxon>Choanephoroideae</taxon>
        <taxon>Choanephora</taxon>
    </lineage>
</organism>
<reference evidence="2 3" key="1">
    <citation type="submission" date="2016-03" db="EMBL/GenBank/DDBJ databases">
        <title>Choanephora cucurbitarum.</title>
        <authorList>
            <person name="Min B."/>
            <person name="Park H."/>
            <person name="Park J.-H."/>
            <person name="Shin H.-D."/>
            <person name="Choi I.-G."/>
        </authorList>
    </citation>
    <scope>NUCLEOTIDE SEQUENCE [LARGE SCALE GENOMIC DNA]</scope>
    <source>
        <strain evidence="2 3">KUS-F28377</strain>
    </source>
</reference>
<sequence length="909" mass="102571">MWRIAFAKQTATRLSSCTRLPRFTARYKHQMPIEPVEAVEAVEAAKLDTLLESYLLPVMPEKLTALPLIELGDYVEVFRNGQYSGMVVGQKKSSGGLQQLTVLLRNGHLFEVRSDNVAFQIKGFSNSQQVTQTVVDSFNLRDVDANGVLQNISPAYNRAIQHYQRTLQLNKGLAHMRLQQLYKPFIDKDNEIQVSLDQLASYAFKTKKPTTLERHVTFLHLVADNIHFVPTLDVRGSNMWLLRSQKESEKISQIIQSIRTRDSSYTGFLNRIKPLIEFYNTHADPVLGTFSPTSLELVSKFTERLKPSDATFINFVADWVKSPSIIVASPHEVFVPTLLKALKCYNDLFFDRSLAVRFLKEVGMFQPWSNIGLLENAPVAGEFYWTQKAETSNCRMKAYADAFLAGDESVFNDKDIYSFVRHDFGNLPVYTIDDASAKEIDDGISIEHIPTDNSAWLHVHIADPTTFISPTHELAQIMLQKAQTLYLPEQHFPMLDQELSSKKLSLGDTAHTNKQGSQYALTFSTRIDQHGNLLDYKVRPSLVKNVIKIYYDDLDEFLKPKAYAMHDPLVDLTASFAHPSQDAFALEGKKPASTVPEHAKKDLLDLFTMANKHSAKRIQQGAVLFSKASPVVDIMPACLDLPPFQFNKPSYPSHLPAIRVKLDKSAYSPARLMVAETMIMGGRVASKFAGDQGIALPFRTQSWNPNATTSDLNLRQEMMDSRDPHTGMIKMQDMMRFMSILPPTTITTEAGLPHVVMGIQDGYTRATSPLRRYMDMIVHWQLKSHLIGQGPVFSADQLQSIGSRIMTREKQLALLQQRSIQFWVVHMLDRMRADGFTQNKEWHCVVNMPPRVTLTDLGGAMDVATGTILELGVRGRIEKLHREVQVGEVVKVRVSSLDTLAGRVNLELI</sequence>
<dbReference type="InterPro" id="IPR050180">
    <property type="entry name" value="RNR_Ribonuclease"/>
</dbReference>
<evidence type="ECO:0000259" key="1">
    <source>
        <dbReference type="SMART" id="SM00955"/>
    </source>
</evidence>
<dbReference type="EMBL" id="LUGH01000803">
    <property type="protein sequence ID" value="OBZ82722.1"/>
    <property type="molecule type" value="Genomic_DNA"/>
</dbReference>
<dbReference type="GO" id="GO:0006402">
    <property type="term" value="P:mRNA catabolic process"/>
    <property type="evidence" value="ECO:0007669"/>
    <property type="project" value="TreeGrafter"/>
</dbReference>
<dbReference type="InterPro" id="IPR012340">
    <property type="entry name" value="NA-bd_OB-fold"/>
</dbReference>
<gene>
    <name evidence="2" type="primary">rpm1</name>
    <name evidence="2" type="ORF">A0J61_09227</name>
</gene>
<dbReference type="AlphaFoldDB" id="A0A1C7N0X0"/>
<dbReference type="PANTHER" id="PTHR23355:SF65">
    <property type="entry name" value="EXORIBONUCLEASE CYT-4, PUTATIVE (AFU_ORTHOLOGUE AFUA_7G01550)-RELATED"/>
    <property type="match status" value="1"/>
</dbReference>
<dbReference type="GO" id="GO:0003723">
    <property type="term" value="F:RNA binding"/>
    <property type="evidence" value="ECO:0007669"/>
    <property type="project" value="InterPro"/>
</dbReference>
<dbReference type="PANTHER" id="PTHR23355">
    <property type="entry name" value="RIBONUCLEASE"/>
    <property type="match status" value="1"/>
</dbReference>
<dbReference type="Pfam" id="PF00773">
    <property type="entry name" value="RNB"/>
    <property type="match status" value="1"/>
</dbReference>
<dbReference type="GO" id="GO:0000175">
    <property type="term" value="F:3'-5'-RNA exonuclease activity"/>
    <property type="evidence" value="ECO:0007669"/>
    <property type="project" value="TreeGrafter"/>
</dbReference>
<dbReference type="STRING" id="101091.A0A1C7N0X0"/>